<dbReference type="Gene3D" id="2.20.200.10">
    <property type="entry name" value="Outer membrane efflux proteins (OEP)"/>
    <property type="match status" value="1"/>
</dbReference>
<dbReference type="GO" id="GO:0005886">
    <property type="term" value="C:plasma membrane"/>
    <property type="evidence" value="ECO:0007669"/>
    <property type="project" value="UniProtKB-SubCell"/>
</dbReference>
<dbReference type="InterPro" id="IPR003423">
    <property type="entry name" value="OMP_efflux"/>
</dbReference>
<comment type="caution">
    <text evidence="3">The sequence shown here is derived from an EMBL/GenBank/DDBJ whole genome shotgun (WGS) entry which is preliminary data.</text>
</comment>
<dbReference type="RefSeq" id="WP_153354266.1">
    <property type="nucleotide sequence ID" value="NZ_JAYKOO010000010.1"/>
</dbReference>
<organism evidence="3 4">
    <name type="scientific">Endobacterium cereale</name>
    <dbReference type="NCBI Taxonomy" id="2663029"/>
    <lineage>
        <taxon>Bacteria</taxon>
        <taxon>Pseudomonadati</taxon>
        <taxon>Pseudomonadota</taxon>
        <taxon>Alphaproteobacteria</taxon>
        <taxon>Hyphomicrobiales</taxon>
        <taxon>Rhizobiaceae</taxon>
        <taxon>Endobacterium</taxon>
    </lineage>
</organism>
<sequence length="495" mass="52927">MYASTIKPRRFKRFAKLSLCISIVALLSGCMVGPDYERPTLFVPAEWNGAKTKDAIRPAELAFWWKNLRDPQLDSLIERAIANNRSVAMAQARLRQARAALDQEAGTLAPTIGTSTAATRTKTADALTADGENISTLYKSGFDASWELDLFGGKRRSVEAARYGLDASEEELRNTMLVLIGDVAANYVQVRATQAKISLASRTAKSQRQSASLTRAKLEAGSGTTADVARAEALAATTEADLPTQEISKATAVNRLGVLLGLPPASLSTELARSRPIPRPQFPMPVGIPAEILLSRPDVRMAERQLAQSTAKIGVADAARYPAISLTGNIASSALHISDLAKSSTIGWAIGPTVTVPLFRGGQLKAALEVAKAARDESFATYEASVLTAMEDVENAIVSLSQQRRRSAKLAVAVDAYRRANNASTAQYQSGVLNYLDLLDGQRQLYSAEASLIDSQLAVTTAYISLNKALGGGWTGAVVAKRASKATMENGRTRD</sequence>
<keyword evidence="2" id="KW-0564">Palmitate</keyword>
<gene>
    <name evidence="3" type="ORF">GAO09_12135</name>
</gene>
<dbReference type="PANTHER" id="PTHR30203">
    <property type="entry name" value="OUTER MEMBRANE CATION EFFLUX PROTEIN"/>
    <property type="match status" value="1"/>
</dbReference>
<keyword evidence="2" id="KW-0449">Lipoprotein</keyword>
<accession>A0A6A8A7N8</accession>
<keyword evidence="2" id="KW-1134">Transmembrane beta strand</keyword>
<dbReference type="Proteomes" id="UP000435138">
    <property type="component" value="Unassembled WGS sequence"/>
</dbReference>
<dbReference type="AlphaFoldDB" id="A0A6A8A7N8"/>
<reference evidence="3 4" key="1">
    <citation type="submission" date="2019-11" db="EMBL/GenBank/DDBJ databases">
        <title>Genome analysis of Rhizobacterium cereale a novel genus and species isolated from maize roots in North Spain.</title>
        <authorList>
            <person name="Menendez E."/>
            <person name="Flores-Felix J.D."/>
            <person name="Ramirez-Bahena M.-H."/>
            <person name="Igual J.M."/>
            <person name="Garcia-Fraile P."/>
            <person name="Peix A."/>
            <person name="Velazquez E."/>
        </authorList>
    </citation>
    <scope>NUCLEOTIDE SEQUENCE [LARGE SCALE GENOMIC DNA]</scope>
    <source>
        <strain evidence="3 4">RZME27</strain>
    </source>
</reference>
<protein>
    <submittedName>
        <fullName evidence="3">Efflux transporter outer membrane subunit</fullName>
    </submittedName>
</protein>
<dbReference type="NCBIfam" id="TIGR01845">
    <property type="entry name" value="outer_NodT"/>
    <property type="match status" value="1"/>
</dbReference>
<dbReference type="SUPFAM" id="SSF56954">
    <property type="entry name" value="Outer membrane efflux proteins (OEP)"/>
    <property type="match status" value="1"/>
</dbReference>
<dbReference type="PROSITE" id="PS51257">
    <property type="entry name" value="PROKAR_LIPOPROTEIN"/>
    <property type="match status" value="1"/>
</dbReference>
<dbReference type="InterPro" id="IPR010131">
    <property type="entry name" value="MdtP/NodT-like"/>
</dbReference>
<comment type="subcellular location">
    <subcellularLocation>
        <location evidence="2">Cell membrane</location>
        <topology evidence="2">Lipid-anchor</topology>
    </subcellularLocation>
</comment>
<keyword evidence="2" id="KW-0812">Transmembrane</keyword>
<keyword evidence="2" id="KW-0472">Membrane</keyword>
<feature type="signal peptide" evidence="2">
    <location>
        <begin position="1"/>
        <end position="27"/>
    </location>
</feature>
<proteinExistence type="inferred from homology"/>
<evidence type="ECO:0000313" key="3">
    <source>
        <dbReference type="EMBL" id="MQY46779.1"/>
    </source>
</evidence>
<dbReference type="GO" id="GO:0015562">
    <property type="term" value="F:efflux transmembrane transporter activity"/>
    <property type="evidence" value="ECO:0007669"/>
    <property type="project" value="InterPro"/>
</dbReference>
<dbReference type="EMBL" id="WIXI01000042">
    <property type="protein sequence ID" value="MQY46779.1"/>
    <property type="molecule type" value="Genomic_DNA"/>
</dbReference>
<evidence type="ECO:0000256" key="2">
    <source>
        <dbReference type="RuleBase" id="RU362097"/>
    </source>
</evidence>
<name>A0A6A8A7N8_9HYPH</name>
<keyword evidence="2" id="KW-0732">Signal</keyword>
<comment type="similarity">
    <text evidence="1 2">Belongs to the outer membrane factor (OMF) (TC 1.B.17) family.</text>
</comment>
<evidence type="ECO:0000256" key="1">
    <source>
        <dbReference type="ARBA" id="ARBA00007613"/>
    </source>
</evidence>
<dbReference type="PANTHER" id="PTHR30203:SF32">
    <property type="entry name" value="CATION EFFLUX SYSTEM PROTEIN CUSC"/>
    <property type="match status" value="1"/>
</dbReference>
<dbReference type="Pfam" id="PF02321">
    <property type="entry name" value="OEP"/>
    <property type="match status" value="2"/>
</dbReference>
<keyword evidence="4" id="KW-1185">Reference proteome</keyword>
<dbReference type="Gene3D" id="1.20.1600.10">
    <property type="entry name" value="Outer membrane efflux proteins (OEP)"/>
    <property type="match status" value="1"/>
</dbReference>
<feature type="chain" id="PRO_5025719040" evidence="2">
    <location>
        <begin position="28"/>
        <end position="495"/>
    </location>
</feature>
<evidence type="ECO:0000313" key="4">
    <source>
        <dbReference type="Proteomes" id="UP000435138"/>
    </source>
</evidence>